<proteinExistence type="predicted"/>
<gene>
    <name evidence="2" type="ORF">BD310DRAFT_321060</name>
    <name evidence="1" type="ORF">BD311DRAFT_217289</name>
</gene>
<dbReference type="Proteomes" id="UP000292082">
    <property type="component" value="Unassembled WGS sequence"/>
</dbReference>
<organism evidence="2 3">
    <name type="scientific">Dichomitus squalens</name>
    <dbReference type="NCBI Taxonomy" id="114155"/>
    <lineage>
        <taxon>Eukaryota</taxon>
        <taxon>Fungi</taxon>
        <taxon>Dikarya</taxon>
        <taxon>Basidiomycota</taxon>
        <taxon>Agaricomycotina</taxon>
        <taxon>Agaricomycetes</taxon>
        <taxon>Polyporales</taxon>
        <taxon>Polyporaceae</taxon>
        <taxon>Dichomitus</taxon>
    </lineage>
</organism>
<keyword evidence="3" id="KW-1185">Reference proteome</keyword>
<evidence type="ECO:0000313" key="3">
    <source>
        <dbReference type="Proteomes" id="UP000292082"/>
    </source>
</evidence>
<name>A0A4Q9Q0J2_9APHY</name>
<evidence type="ECO:0000313" key="2">
    <source>
        <dbReference type="EMBL" id="TBU60535.1"/>
    </source>
</evidence>
<evidence type="ECO:0000313" key="1">
    <source>
        <dbReference type="EMBL" id="TBU30516.1"/>
    </source>
</evidence>
<accession>A0A4Q9Q0J2</accession>
<protein>
    <submittedName>
        <fullName evidence="2">Uncharacterized protein</fullName>
    </submittedName>
</protein>
<sequence length="219" mass="24189">MCRDSVHAIRTFPPRPVSLCSRETGIRNHIHRTIPGPSLEHTFCYSGRSHGRCRPVSSGSGRQRLVVKPRKPFPLSRISPGRERFFGAGSSLPWRRSPLGVCECIYDLSAYNISGDFYLFRLPTTRVFVLQLGIVGARVNSRRRSHGRALYTLSSSSPTFSSTSLQMLRATQHCTTLLPRDTGALRRSSVDMSSGVAAFLVSNGPASGYPARQEIAPVR</sequence>
<dbReference type="EMBL" id="ML145104">
    <property type="protein sequence ID" value="TBU60535.1"/>
    <property type="molecule type" value="Genomic_DNA"/>
</dbReference>
<dbReference type="EMBL" id="ML143405">
    <property type="protein sequence ID" value="TBU30516.1"/>
    <property type="molecule type" value="Genomic_DNA"/>
</dbReference>
<reference evidence="2 3" key="1">
    <citation type="submission" date="2019-01" db="EMBL/GenBank/DDBJ databases">
        <title>Draft genome sequences of three monokaryotic isolates of the white-rot basidiomycete fungus Dichomitus squalens.</title>
        <authorList>
            <consortium name="DOE Joint Genome Institute"/>
            <person name="Lopez S.C."/>
            <person name="Andreopoulos B."/>
            <person name="Pangilinan J."/>
            <person name="Lipzen A."/>
            <person name="Riley R."/>
            <person name="Ahrendt S."/>
            <person name="Ng V."/>
            <person name="Barry K."/>
            <person name="Daum C."/>
            <person name="Grigoriev I.V."/>
            <person name="Hilden K.S."/>
            <person name="Makela M.R."/>
            <person name="de Vries R.P."/>
        </authorList>
    </citation>
    <scope>NUCLEOTIDE SEQUENCE [LARGE SCALE GENOMIC DNA]</scope>
    <source>
        <strain evidence="2 3">CBS 464.89</strain>
        <strain evidence="1">OM18370.1</strain>
    </source>
</reference>
<dbReference type="Proteomes" id="UP000292957">
    <property type="component" value="Unassembled WGS sequence"/>
</dbReference>
<dbReference type="AlphaFoldDB" id="A0A4Q9Q0J2"/>